<evidence type="ECO:0000256" key="4">
    <source>
        <dbReference type="ARBA" id="ARBA00023172"/>
    </source>
</evidence>
<proteinExistence type="inferred from homology"/>
<keyword evidence="3 8" id="KW-0175">Coiled coil</keyword>
<evidence type="ECO:0000256" key="2">
    <source>
        <dbReference type="ARBA" id="ARBA00005981"/>
    </source>
</evidence>
<comment type="function">
    <text evidence="7">Required for proper homologous chromosome pairing and efficient cross-over and intragenic recombination during meiosis.</text>
</comment>
<comment type="caution">
    <text evidence="10">The sequence shown here is derived from an EMBL/GenBank/DDBJ whole genome shotgun (WGS) entry which is preliminary data.</text>
</comment>
<dbReference type="GO" id="GO:0007129">
    <property type="term" value="P:homologous chromosome pairing at meiosis"/>
    <property type="evidence" value="ECO:0007669"/>
    <property type="project" value="TreeGrafter"/>
</dbReference>
<dbReference type="PANTHER" id="PTHR15938">
    <property type="entry name" value="TBP-1 INTERACTING PROTEIN"/>
    <property type="match status" value="1"/>
</dbReference>
<keyword evidence="4" id="KW-0233">DNA recombination</keyword>
<feature type="coiled-coil region" evidence="8">
    <location>
        <begin position="74"/>
        <end position="172"/>
    </location>
</feature>
<dbReference type="GO" id="GO:0003690">
    <property type="term" value="F:double-stranded DNA binding"/>
    <property type="evidence" value="ECO:0007669"/>
    <property type="project" value="InterPro"/>
</dbReference>
<feature type="domain" description="Mnd1 HTH" evidence="9">
    <location>
        <begin position="15"/>
        <end position="73"/>
    </location>
</feature>
<keyword evidence="5 7" id="KW-0539">Nucleus</keyword>
<protein>
    <recommendedName>
        <fullName evidence="7">Meiotic nuclear division protein 1</fullName>
    </recommendedName>
</protein>
<dbReference type="GO" id="GO:0000709">
    <property type="term" value="P:meiotic joint molecule formation"/>
    <property type="evidence" value="ECO:0007669"/>
    <property type="project" value="TreeGrafter"/>
</dbReference>
<evidence type="ECO:0000256" key="5">
    <source>
        <dbReference type="ARBA" id="ARBA00023242"/>
    </source>
</evidence>
<evidence type="ECO:0000256" key="6">
    <source>
        <dbReference type="ARBA" id="ARBA00023254"/>
    </source>
</evidence>
<evidence type="ECO:0000313" key="11">
    <source>
        <dbReference type="Proteomes" id="UP001166286"/>
    </source>
</evidence>
<evidence type="ECO:0000256" key="1">
    <source>
        <dbReference type="ARBA" id="ARBA00004123"/>
    </source>
</evidence>
<dbReference type="AlphaFoldDB" id="A0AA39V7K1"/>
<dbReference type="Proteomes" id="UP001166286">
    <property type="component" value="Unassembled WGS sequence"/>
</dbReference>
<organism evidence="10 11">
    <name type="scientific">Cladonia borealis</name>
    <dbReference type="NCBI Taxonomy" id="184061"/>
    <lineage>
        <taxon>Eukaryota</taxon>
        <taxon>Fungi</taxon>
        <taxon>Dikarya</taxon>
        <taxon>Ascomycota</taxon>
        <taxon>Pezizomycotina</taxon>
        <taxon>Lecanoromycetes</taxon>
        <taxon>OSLEUM clade</taxon>
        <taxon>Lecanoromycetidae</taxon>
        <taxon>Lecanorales</taxon>
        <taxon>Lecanorineae</taxon>
        <taxon>Cladoniaceae</taxon>
        <taxon>Cladonia</taxon>
    </lineage>
</organism>
<accession>A0AA39V7K1</accession>
<dbReference type="PANTHER" id="PTHR15938:SF1">
    <property type="entry name" value="MEIOTIC NUCLEAR DIVISION PROTEIN 1"/>
    <property type="match status" value="1"/>
</dbReference>
<dbReference type="EMBL" id="JAFEKC020000002">
    <property type="protein sequence ID" value="KAK0516554.1"/>
    <property type="molecule type" value="Genomic_DNA"/>
</dbReference>
<gene>
    <name evidence="10" type="ORF">JMJ35_001157</name>
</gene>
<dbReference type="GO" id="GO:0010774">
    <property type="term" value="P:meiotic strand invasion involved in reciprocal meiotic recombination"/>
    <property type="evidence" value="ECO:0007669"/>
    <property type="project" value="TreeGrafter"/>
</dbReference>
<dbReference type="InterPro" id="IPR005647">
    <property type="entry name" value="Mnd1"/>
</dbReference>
<evidence type="ECO:0000256" key="7">
    <source>
        <dbReference type="PIRNR" id="PIRNR026991"/>
    </source>
</evidence>
<evidence type="ECO:0000259" key="9">
    <source>
        <dbReference type="Pfam" id="PF03962"/>
    </source>
</evidence>
<dbReference type="GO" id="GO:0120230">
    <property type="term" value="F:recombinase activator activity"/>
    <property type="evidence" value="ECO:0007669"/>
    <property type="project" value="TreeGrafter"/>
</dbReference>
<evidence type="ECO:0000256" key="3">
    <source>
        <dbReference type="ARBA" id="ARBA00023054"/>
    </source>
</evidence>
<evidence type="ECO:0000256" key="8">
    <source>
        <dbReference type="SAM" id="Coils"/>
    </source>
</evidence>
<comment type="similarity">
    <text evidence="2 7">Belongs to the MND1 family.</text>
</comment>
<dbReference type="Pfam" id="PF03962">
    <property type="entry name" value="Mnd1"/>
    <property type="match status" value="1"/>
</dbReference>
<reference evidence="10" key="1">
    <citation type="submission" date="2023-03" db="EMBL/GenBank/DDBJ databases">
        <title>Complete genome of Cladonia borealis.</title>
        <authorList>
            <person name="Park H."/>
        </authorList>
    </citation>
    <scope>NUCLEOTIDE SEQUENCE</scope>
    <source>
        <strain evidence="10">ANT050790</strain>
    </source>
</reference>
<dbReference type="GO" id="GO:0120231">
    <property type="term" value="C:DNA recombinase auxiliary factor complex"/>
    <property type="evidence" value="ECO:0007669"/>
    <property type="project" value="TreeGrafter"/>
</dbReference>
<dbReference type="GO" id="GO:0000794">
    <property type="term" value="C:condensed nuclear chromosome"/>
    <property type="evidence" value="ECO:0007669"/>
    <property type="project" value="TreeGrafter"/>
</dbReference>
<dbReference type="PIRSF" id="PIRSF026991">
    <property type="entry name" value="Mnd1"/>
    <property type="match status" value="1"/>
</dbReference>
<name>A0AA39V7K1_9LECA</name>
<keyword evidence="6" id="KW-0469">Meiosis</keyword>
<dbReference type="InterPro" id="IPR040453">
    <property type="entry name" value="Mnd1_HTH"/>
</dbReference>
<sequence>MAPKTLPPSAKQNLILTYLQSSLTVHTIKDLEKSLPSVASINGMQVKDYLQALHDDGKIRVEKIGSGNWYWSFLSEEKNSRDTTMAKLKEEKEKIDTAIAEMEGKIKAAMEERGGDDEGRGELIARRVLLEEEVGGLRRELEGYKENDPGEVERLRKEIAAFRAGAERWTDNIGILEGRVVQMTGGDREQVEGLRRMIYGGEYVEGEGLREL</sequence>
<evidence type="ECO:0000313" key="10">
    <source>
        <dbReference type="EMBL" id="KAK0516554.1"/>
    </source>
</evidence>
<keyword evidence="11" id="KW-1185">Reference proteome</keyword>
<comment type="subcellular location">
    <subcellularLocation>
        <location evidence="1 7">Nucleus</location>
    </subcellularLocation>
</comment>